<dbReference type="SUPFAM" id="SSF109854">
    <property type="entry name" value="DinB/YfiT-like putative metalloenzymes"/>
    <property type="match status" value="1"/>
</dbReference>
<keyword evidence="2" id="KW-0479">Metal-binding</keyword>
<evidence type="ECO:0000313" key="4">
    <source>
        <dbReference type="Proteomes" id="UP000707206"/>
    </source>
</evidence>
<reference evidence="3" key="1">
    <citation type="submission" date="2019-07" db="EMBL/GenBank/DDBJ databases">
        <authorList>
            <person name="De-Chao Zhang Q."/>
        </authorList>
    </citation>
    <scope>NUCLEOTIDE SEQUENCE</scope>
    <source>
        <strain evidence="3">TP-CH-4</strain>
    </source>
</reference>
<reference evidence="3" key="2">
    <citation type="submission" date="2020-03" db="EMBL/GenBank/DDBJ databases">
        <title>Flavobacteriaceae bacterium strain TP-CH-4, a member of the family Flavobacteriaceae isolated from a deep-sea seamount.</title>
        <authorList>
            <person name="Zhang D.-C."/>
        </authorList>
    </citation>
    <scope>NUCLEOTIDE SEQUENCE</scope>
    <source>
        <strain evidence="3">TP-CH-4</strain>
    </source>
</reference>
<dbReference type="Gene3D" id="1.20.120.450">
    <property type="entry name" value="dinb family like domain"/>
    <property type="match status" value="1"/>
</dbReference>
<dbReference type="EMBL" id="VIKU02000001">
    <property type="protein sequence ID" value="NHF58520.1"/>
    <property type="molecule type" value="Genomic_DNA"/>
</dbReference>
<dbReference type="Proteomes" id="UP000707206">
    <property type="component" value="Unassembled WGS sequence"/>
</dbReference>
<dbReference type="Pfam" id="PF05163">
    <property type="entry name" value="DinB"/>
    <property type="match status" value="1"/>
</dbReference>
<keyword evidence="4" id="KW-1185">Reference proteome</keyword>
<comment type="similarity">
    <text evidence="1">Belongs to the DinB family.</text>
</comment>
<dbReference type="GO" id="GO:0046872">
    <property type="term" value="F:metal ion binding"/>
    <property type="evidence" value="ECO:0007669"/>
    <property type="project" value="UniProtKB-KW"/>
</dbReference>
<name>A0A967AS85_9FLAO</name>
<evidence type="ECO:0000313" key="3">
    <source>
        <dbReference type="EMBL" id="NHF58520.1"/>
    </source>
</evidence>
<comment type="caution">
    <text evidence="3">The sequence shown here is derived from an EMBL/GenBank/DDBJ whole genome shotgun (WGS) entry which is preliminary data.</text>
</comment>
<sequence>MLEELKNSLWQQFGASIDMLINALDACPSTLYKTNKRFFYMAYHAIVFLDYYLTVPPTDFEPRLPFTIVEKEDMPKEALDDVLPNEHYPKEQLLEYIKSSKKKCLSLIMSIKENGNPRFMEDVEVGKMDYSLIEILLYNLRHIQHHAAQLNMILRNEGLEPPKWVARVI</sequence>
<protein>
    <submittedName>
        <fullName evidence="3">DinB family protein</fullName>
    </submittedName>
</protein>
<dbReference type="RefSeq" id="WP_152573009.1">
    <property type="nucleotide sequence ID" value="NZ_VIKU02000001.1"/>
</dbReference>
<evidence type="ECO:0000256" key="1">
    <source>
        <dbReference type="ARBA" id="ARBA00008635"/>
    </source>
</evidence>
<dbReference type="AlphaFoldDB" id="A0A967AS85"/>
<accession>A0A967AS85</accession>
<gene>
    <name evidence="3" type="ORF">FK220_004170</name>
</gene>
<proteinExistence type="inferred from homology"/>
<organism evidence="3 4">
    <name type="scientific">Pelagihabitans pacificus</name>
    <dbReference type="NCBI Taxonomy" id="2696054"/>
    <lineage>
        <taxon>Bacteria</taxon>
        <taxon>Pseudomonadati</taxon>
        <taxon>Bacteroidota</taxon>
        <taxon>Flavobacteriia</taxon>
        <taxon>Flavobacteriales</taxon>
        <taxon>Flavobacteriaceae</taxon>
        <taxon>Pelagihabitans</taxon>
    </lineage>
</organism>
<evidence type="ECO:0000256" key="2">
    <source>
        <dbReference type="ARBA" id="ARBA00022723"/>
    </source>
</evidence>
<dbReference type="InterPro" id="IPR034660">
    <property type="entry name" value="DinB/YfiT-like"/>
</dbReference>
<dbReference type="InterPro" id="IPR007837">
    <property type="entry name" value="DinB"/>
</dbReference>